<sequence>MPVPARLTMHGPQTASRALLALAALGVVAVALLGTATAATAVPTSATHTEDADTLRWGVSPAPAGSGTARSAFDLVLEPGQSVTDTVSISNLSAHDVTLDVYAADAAITAGGDFTVAARDEPRRDVGAWIGFDAPVVTVPAGKRVDLPFRVTVPPDVTPGDHGGGIVTSVHAGDAATDASSVRLDLRVGARVVVSVPGPVTAGLALTDVTTTYRPAAAGFGLGRLTVAYRLTNTGNLAQSATTTVDAAGLGGLWHSRAHTADVPALLPGQSVRLTETFDDAPPVVRASAHLDVRPQASDGYVPSDPLTGEASSWAAPWVGAGVIALVAAAAWRPARSIARRLRRTPAGDPTPEE</sequence>
<evidence type="ECO:0000313" key="1">
    <source>
        <dbReference type="EMBL" id="QAY64581.1"/>
    </source>
</evidence>
<name>A0A4V0YEL0_9MICO</name>
<dbReference type="AlphaFoldDB" id="A0A4V0YEL0"/>
<proteinExistence type="predicted"/>
<dbReference type="OrthoDB" id="4336304at2"/>
<dbReference type="Proteomes" id="UP000291758">
    <property type="component" value="Chromosome"/>
</dbReference>
<gene>
    <name evidence="1" type="ORF">ET495_16795</name>
</gene>
<dbReference type="KEGG" id="xyl:ET495_16795"/>
<organism evidence="1 2">
    <name type="scientific">Xylanimonas allomyrinae</name>
    <dbReference type="NCBI Taxonomy" id="2509459"/>
    <lineage>
        <taxon>Bacteria</taxon>
        <taxon>Bacillati</taxon>
        <taxon>Actinomycetota</taxon>
        <taxon>Actinomycetes</taxon>
        <taxon>Micrococcales</taxon>
        <taxon>Promicromonosporaceae</taxon>
        <taxon>Xylanimonas</taxon>
    </lineage>
</organism>
<accession>A0A4V0YEL0</accession>
<protein>
    <submittedName>
        <fullName evidence="1">DUF916 domain-containing protein</fullName>
    </submittedName>
</protein>
<reference evidence="1 2" key="1">
    <citation type="submission" date="2019-01" db="EMBL/GenBank/DDBJ databases">
        <title>Genome sequencing of strain 2JSPR-7.</title>
        <authorList>
            <person name="Heo J."/>
            <person name="Kim S.-J."/>
            <person name="Kim J.-S."/>
            <person name="Hong S.-B."/>
            <person name="Kwon S.-W."/>
        </authorList>
    </citation>
    <scope>NUCLEOTIDE SEQUENCE [LARGE SCALE GENOMIC DNA]</scope>
    <source>
        <strain evidence="1 2">2JSPR-7</strain>
    </source>
</reference>
<dbReference type="EMBL" id="CP035495">
    <property type="protein sequence ID" value="QAY64581.1"/>
    <property type="molecule type" value="Genomic_DNA"/>
</dbReference>
<keyword evidence="2" id="KW-1185">Reference proteome</keyword>
<evidence type="ECO:0000313" key="2">
    <source>
        <dbReference type="Proteomes" id="UP000291758"/>
    </source>
</evidence>